<dbReference type="OrthoDB" id="6313374at2"/>
<evidence type="ECO:0000313" key="2">
    <source>
        <dbReference type="Proteomes" id="UP000190061"/>
    </source>
</evidence>
<dbReference type="RefSeq" id="WP_078759399.1">
    <property type="nucleotide sequence ID" value="NZ_FUXP01000020.1"/>
</dbReference>
<keyword evidence="2" id="KW-1185">Reference proteome</keyword>
<reference evidence="1 2" key="1">
    <citation type="submission" date="2017-02" db="EMBL/GenBank/DDBJ databases">
        <authorList>
            <person name="Peterson S.W."/>
        </authorList>
    </citation>
    <scope>NUCLEOTIDE SEQUENCE [LARGE SCALE GENOMIC DNA]</scope>
    <source>
        <strain evidence="1 2">DSM 21749</strain>
    </source>
</reference>
<proteinExistence type="predicted"/>
<dbReference type="PROSITE" id="PS51257">
    <property type="entry name" value="PROKAR_LIPOPROTEIN"/>
    <property type="match status" value="1"/>
</dbReference>
<dbReference type="AlphaFoldDB" id="A0A1T4SID2"/>
<gene>
    <name evidence="1" type="ORF">SAMN02745674_02881</name>
</gene>
<accession>A0A1T4SID2</accession>
<protein>
    <submittedName>
        <fullName evidence="1">Uncharacterized protein</fullName>
    </submittedName>
</protein>
<evidence type="ECO:0000313" key="1">
    <source>
        <dbReference type="EMBL" id="SKA27913.1"/>
    </source>
</evidence>
<dbReference type="EMBL" id="FUXP01000020">
    <property type="protein sequence ID" value="SKA27913.1"/>
    <property type="molecule type" value="Genomic_DNA"/>
</dbReference>
<name>A0A1T4SID2_9GAMM</name>
<dbReference type="Proteomes" id="UP000190061">
    <property type="component" value="Unassembled WGS sequence"/>
</dbReference>
<sequence>MLDKEQARKAILALLLVAASGCSTMGRVESPVTWSDSYGMDSVPAPDAEDWTRWMAQPWQVDGEPRVSIVLDDDGNEVEVRSCEELFRADERGWTGSYLDGRIQRAWASTCYGARAIAGAVPAARSHLEGFVLDESSVRALPVLLGTIISGDNERTVRQLHAAVGTLGDYIGEAVVVTRPDGGATIENDWGGRQGLTIKARGDFNHDGVADLLLSTSSWIPGASHWSHGLWIITRDAPGAPLRVVEEIPVMGLL</sequence>
<dbReference type="STRING" id="1122188.SAMN02745674_02881"/>
<organism evidence="1 2">
    <name type="scientific">Lysobacter spongiicola DSM 21749</name>
    <dbReference type="NCBI Taxonomy" id="1122188"/>
    <lineage>
        <taxon>Bacteria</taxon>
        <taxon>Pseudomonadati</taxon>
        <taxon>Pseudomonadota</taxon>
        <taxon>Gammaproteobacteria</taxon>
        <taxon>Lysobacterales</taxon>
        <taxon>Lysobacteraceae</taxon>
        <taxon>Novilysobacter</taxon>
    </lineage>
</organism>